<dbReference type="AlphaFoldDB" id="A0A8H3B096"/>
<dbReference type="EMBL" id="CAJMWY010001103">
    <property type="protein sequence ID" value="CAE6458799.1"/>
    <property type="molecule type" value="Genomic_DNA"/>
</dbReference>
<dbReference type="SUPFAM" id="SSF52540">
    <property type="entry name" value="P-loop containing nucleoside triphosphate hydrolases"/>
    <property type="match status" value="1"/>
</dbReference>
<dbReference type="InterPro" id="IPR038725">
    <property type="entry name" value="YdaG_split_barrel_FMN-bd"/>
</dbReference>
<dbReference type="Proteomes" id="UP000663888">
    <property type="component" value="Unassembled WGS sequence"/>
</dbReference>
<dbReference type="Pfam" id="PF00025">
    <property type="entry name" value="Arf"/>
    <property type="match status" value="1"/>
</dbReference>
<feature type="compositionally biased region" description="Polar residues" evidence="5">
    <location>
        <begin position="318"/>
        <end position="327"/>
    </location>
</feature>
<dbReference type="Pfam" id="PF08651">
    <property type="entry name" value="DASH_Duo1"/>
    <property type="match status" value="1"/>
</dbReference>
<feature type="compositionally biased region" description="Low complexity" evidence="5">
    <location>
        <begin position="519"/>
        <end position="532"/>
    </location>
</feature>
<feature type="compositionally biased region" description="Polar residues" evidence="5">
    <location>
        <begin position="294"/>
        <end position="303"/>
    </location>
</feature>
<evidence type="ECO:0000313" key="8">
    <source>
        <dbReference type="EMBL" id="CAE6458799.1"/>
    </source>
</evidence>
<protein>
    <recommendedName>
        <fullName evidence="6">General stress protein FMN-binding split barrel domain-containing protein</fullName>
    </recommendedName>
</protein>
<evidence type="ECO:0000256" key="2">
    <source>
        <dbReference type="ARBA" id="ARBA00023134"/>
    </source>
</evidence>
<dbReference type="Gene3D" id="3.40.50.300">
    <property type="entry name" value="P-loop containing nucleotide triphosphate hydrolases"/>
    <property type="match status" value="1"/>
</dbReference>
<dbReference type="GO" id="GO:0042729">
    <property type="term" value="C:DASH complex"/>
    <property type="evidence" value="ECO:0007669"/>
    <property type="project" value="InterPro"/>
</dbReference>
<comment type="caution">
    <text evidence="7">The sequence shown here is derived from an EMBL/GenBank/DDBJ whole genome shotgun (WGS) entry which is preliminary data.</text>
</comment>
<evidence type="ECO:0000313" key="7">
    <source>
        <dbReference type="EMBL" id="CAE6444855.1"/>
    </source>
</evidence>
<sequence>MSDPYVEKATNDKLTPQQKIDGLKEILSITKTGMLTTRGSNGELHSRAMAPASLDGLHFTFIINNQSHKTDEMESDPHVNVSFFDPGSNHWVSVAGTAKVLQDKKRAKELWNPFVSAWFGDLGDGVHKGDENDPRVSVVDITPSEIRYWYSTRTKMGSAMEVATSAITGKVAAPGELRTITPQERAESPSLVIPGAGVIPSIFDLSSLPSDTPQGKGTGHGGDDLSLSDLSLANAQASGGNARAKNQWDEEEEDYEPAPFMLLNESPVPKRVVPEPDEEPEEPEEEPEEDQGDMTMSQLGMSSRRNRTVLDQGEVSIRTPQRNTRNMPESPPPSVYSRSRTATERREEQLHAALFQLRKINAVFGDYVGALEAVDANTERLERQVERTNAILDRYVRMLDQQEQTSKLVFDEEWRGGEADEQTIQERIEQQARLERERKEREERERREREEREREEAERALAEQEARERAAKSGTSGRGRGTTRGTTARGTARGRGTTTGAVASGRGIPARPPSAAGTSSRIARPSSVSSSRGTAPRTFLEKTKTLYNNTPGLPPDKIGPTVGQNMGQITLPSATMKFFDLGGQRDIRTIWSKYYDDCHAVIYMIDAADRDRLWDGWEVFETVLAHPQILDVPLLLLANKQDAPNSLSVNDVRSSYEAWWQSRRAEAGEDTSDGVIVGDDHRGSSLDVMGVSALEGNGIRDAIDWVFIRVQTARPRGD</sequence>
<gene>
    <name evidence="7" type="ORF">RDB_LOCUS56492</name>
    <name evidence="8" type="ORF">RDB_LOCUS65670</name>
</gene>
<dbReference type="GO" id="GO:0000278">
    <property type="term" value="P:mitotic cell cycle"/>
    <property type="evidence" value="ECO:0007669"/>
    <property type="project" value="InterPro"/>
</dbReference>
<dbReference type="InterPro" id="IPR006689">
    <property type="entry name" value="Small_GTPase_ARF/SAR"/>
</dbReference>
<keyword evidence="4" id="KW-0460">Magnesium</keyword>
<dbReference type="GO" id="GO:0034067">
    <property type="term" value="P:protein localization to Golgi apparatus"/>
    <property type="evidence" value="ECO:0007669"/>
    <property type="project" value="TreeGrafter"/>
</dbReference>
<evidence type="ECO:0000256" key="1">
    <source>
        <dbReference type="ARBA" id="ARBA00022741"/>
    </source>
</evidence>
<evidence type="ECO:0000256" key="3">
    <source>
        <dbReference type="PIRSR" id="PIRSR606689-1"/>
    </source>
</evidence>
<feature type="region of interest" description="Disordered" evidence="5">
    <location>
        <begin position="435"/>
        <end position="559"/>
    </location>
</feature>
<name>A0A8H3B096_9AGAM</name>
<dbReference type="EMBL" id="CAJMWX010001020">
    <property type="protein sequence ID" value="CAE6444855.1"/>
    <property type="molecule type" value="Genomic_DNA"/>
</dbReference>
<dbReference type="GO" id="GO:0046872">
    <property type="term" value="F:metal ion binding"/>
    <property type="evidence" value="ECO:0007669"/>
    <property type="project" value="UniProtKB-KW"/>
</dbReference>
<dbReference type="GO" id="GO:0005525">
    <property type="term" value="F:GTP binding"/>
    <property type="evidence" value="ECO:0007669"/>
    <property type="project" value="UniProtKB-KW"/>
</dbReference>
<feature type="region of interest" description="Disordered" evidence="5">
    <location>
        <begin position="204"/>
        <end position="340"/>
    </location>
</feature>
<feature type="binding site" evidence="3">
    <location>
        <begin position="639"/>
        <end position="642"/>
    </location>
    <ligand>
        <name>GTP</name>
        <dbReference type="ChEBI" id="CHEBI:37565"/>
    </ligand>
</feature>
<dbReference type="Gene3D" id="2.30.110.10">
    <property type="entry name" value="Electron Transport, Fmn-binding Protein, Chain A"/>
    <property type="match status" value="1"/>
</dbReference>
<reference evidence="7" key="1">
    <citation type="submission" date="2021-01" db="EMBL/GenBank/DDBJ databases">
        <authorList>
            <person name="Kaushik A."/>
        </authorList>
    </citation>
    <scope>NUCLEOTIDE SEQUENCE</scope>
    <source>
        <strain evidence="7">AG4-R118</strain>
        <strain evidence="8">AG4-RS23</strain>
    </source>
</reference>
<keyword evidence="4" id="KW-0479">Metal-binding</keyword>
<proteinExistence type="predicted"/>
<dbReference type="InterPro" id="IPR012349">
    <property type="entry name" value="Split_barrel_FMN-bd"/>
</dbReference>
<feature type="compositionally biased region" description="Acidic residues" evidence="5">
    <location>
        <begin position="275"/>
        <end position="292"/>
    </location>
</feature>
<dbReference type="GO" id="GO:0006886">
    <property type="term" value="P:intracellular protein transport"/>
    <property type="evidence" value="ECO:0007669"/>
    <property type="project" value="TreeGrafter"/>
</dbReference>
<dbReference type="GO" id="GO:0072686">
    <property type="term" value="C:mitotic spindle"/>
    <property type="evidence" value="ECO:0007669"/>
    <property type="project" value="InterPro"/>
</dbReference>
<dbReference type="InterPro" id="IPR024156">
    <property type="entry name" value="Small_GTPase_ARF"/>
</dbReference>
<keyword evidence="2 3" id="KW-0342">GTP-binding</keyword>
<dbReference type="GO" id="GO:0043001">
    <property type="term" value="P:Golgi to plasma membrane protein transport"/>
    <property type="evidence" value="ECO:0007669"/>
    <property type="project" value="TreeGrafter"/>
</dbReference>
<feature type="compositionally biased region" description="Basic and acidic residues" evidence="5">
    <location>
        <begin position="435"/>
        <end position="471"/>
    </location>
</feature>
<dbReference type="PANTHER" id="PTHR45909:SF1">
    <property type="entry name" value="ADP-RIBOSYLATION FACTOR-RELATED PROTEIN 1"/>
    <property type="match status" value="1"/>
</dbReference>
<dbReference type="Proteomes" id="UP000663861">
    <property type="component" value="Unassembled WGS sequence"/>
</dbReference>
<organism evidence="7 9">
    <name type="scientific">Rhizoctonia solani</name>
    <dbReference type="NCBI Taxonomy" id="456999"/>
    <lineage>
        <taxon>Eukaryota</taxon>
        <taxon>Fungi</taxon>
        <taxon>Dikarya</taxon>
        <taxon>Basidiomycota</taxon>
        <taxon>Agaricomycotina</taxon>
        <taxon>Agaricomycetes</taxon>
        <taxon>Cantharellales</taxon>
        <taxon>Ceratobasidiaceae</taxon>
        <taxon>Rhizoctonia</taxon>
    </lineage>
</organism>
<feature type="binding site" evidence="3">
    <location>
        <position position="583"/>
    </location>
    <ligand>
        <name>GTP</name>
        <dbReference type="ChEBI" id="CHEBI:37565"/>
    </ligand>
</feature>
<dbReference type="GO" id="GO:0003924">
    <property type="term" value="F:GTPase activity"/>
    <property type="evidence" value="ECO:0007669"/>
    <property type="project" value="InterPro"/>
</dbReference>
<evidence type="ECO:0000259" key="6">
    <source>
        <dbReference type="Pfam" id="PF16242"/>
    </source>
</evidence>
<dbReference type="InterPro" id="IPR027417">
    <property type="entry name" value="P-loop_NTPase"/>
</dbReference>
<dbReference type="PANTHER" id="PTHR45909">
    <property type="entry name" value="ADP-RIBOSYLATION FACTOR-RELATED PROTEIN 1"/>
    <property type="match status" value="1"/>
</dbReference>
<dbReference type="PRINTS" id="PR00328">
    <property type="entry name" value="SAR1GTPBP"/>
</dbReference>
<evidence type="ECO:0000313" key="9">
    <source>
        <dbReference type="Proteomes" id="UP000663888"/>
    </source>
</evidence>
<feature type="binding site" evidence="4">
    <location>
        <position position="561"/>
    </location>
    <ligand>
        <name>Mg(2+)</name>
        <dbReference type="ChEBI" id="CHEBI:18420"/>
    </ligand>
</feature>
<accession>A0A8H3B096</accession>
<dbReference type="SMART" id="SM00177">
    <property type="entry name" value="ARF"/>
    <property type="match status" value="1"/>
</dbReference>
<dbReference type="SUPFAM" id="SSF50475">
    <property type="entry name" value="FMN-binding split barrel"/>
    <property type="match status" value="1"/>
</dbReference>
<feature type="compositionally biased region" description="Low complexity" evidence="5">
    <location>
        <begin position="483"/>
        <end position="507"/>
    </location>
</feature>
<dbReference type="GO" id="GO:0005794">
    <property type="term" value="C:Golgi apparatus"/>
    <property type="evidence" value="ECO:0007669"/>
    <property type="project" value="TreeGrafter"/>
</dbReference>
<evidence type="ECO:0000256" key="4">
    <source>
        <dbReference type="PIRSR" id="PIRSR606689-2"/>
    </source>
</evidence>
<feature type="domain" description="General stress protein FMN-binding split barrel" evidence="6">
    <location>
        <begin position="20"/>
        <end position="170"/>
    </location>
</feature>
<evidence type="ECO:0000256" key="5">
    <source>
        <dbReference type="SAM" id="MobiDB-lite"/>
    </source>
</evidence>
<dbReference type="SMART" id="SM00178">
    <property type="entry name" value="SAR"/>
    <property type="match status" value="1"/>
</dbReference>
<keyword evidence="1 3" id="KW-0547">Nucleotide-binding</keyword>
<dbReference type="Pfam" id="PF16242">
    <property type="entry name" value="Pyrid_ox_like"/>
    <property type="match status" value="1"/>
</dbReference>
<dbReference type="InterPro" id="IPR013960">
    <property type="entry name" value="DASH_Duo1"/>
</dbReference>
<dbReference type="PROSITE" id="PS51417">
    <property type="entry name" value="ARF"/>
    <property type="match status" value="1"/>
</dbReference>